<name>A0ACB9RFS8_9MYRT</name>
<sequence length="328" mass="35768">MQGGRGGQHPFFESDFPFPEFGRPFPGFGGLGGLGGRRSFFPSFFGGNPFDDPFFTNPFGGLMESSFFGSGGNPFMGMHPPPAMIENRSQAPERRGLVIEELNSDEEEEDKESGTDKKENPRKHGRSSGEPDVEGANDEARRSKYLHHKDEFRSGASERRIQPQGQSFTFHSSTVSYGGVNGTYYTSSKTRRSGSDGVVFEECKEADSSTMQATHQISRGLHNQGHSVTRKLGSDGKVDTVQTLHNLDEDQLPRFEQNWNGSAGKHLPGWSEHMMNSHGPHGNGWSGSSGNGGIYALPSTQQSAGRRVDGGDSRRGGVHARGKRQVQG</sequence>
<organism evidence="1 2">
    <name type="scientific">Melastoma candidum</name>
    <dbReference type="NCBI Taxonomy" id="119954"/>
    <lineage>
        <taxon>Eukaryota</taxon>
        <taxon>Viridiplantae</taxon>
        <taxon>Streptophyta</taxon>
        <taxon>Embryophyta</taxon>
        <taxon>Tracheophyta</taxon>
        <taxon>Spermatophyta</taxon>
        <taxon>Magnoliopsida</taxon>
        <taxon>eudicotyledons</taxon>
        <taxon>Gunneridae</taxon>
        <taxon>Pentapetalae</taxon>
        <taxon>rosids</taxon>
        <taxon>malvids</taxon>
        <taxon>Myrtales</taxon>
        <taxon>Melastomataceae</taxon>
        <taxon>Melastomatoideae</taxon>
        <taxon>Melastomateae</taxon>
        <taxon>Melastoma</taxon>
    </lineage>
</organism>
<dbReference type="EMBL" id="CM042883">
    <property type="protein sequence ID" value="KAI4377892.1"/>
    <property type="molecule type" value="Genomic_DNA"/>
</dbReference>
<protein>
    <submittedName>
        <fullName evidence="1">Uncharacterized protein</fullName>
    </submittedName>
</protein>
<evidence type="ECO:0000313" key="2">
    <source>
        <dbReference type="Proteomes" id="UP001057402"/>
    </source>
</evidence>
<proteinExistence type="predicted"/>
<accession>A0ACB9RFS8</accession>
<evidence type="ECO:0000313" key="1">
    <source>
        <dbReference type="EMBL" id="KAI4377892.1"/>
    </source>
</evidence>
<reference evidence="2" key="1">
    <citation type="journal article" date="2023" name="Front. Plant Sci.">
        <title>Chromosomal-level genome assembly of Melastoma candidum provides insights into trichome evolution.</title>
        <authorList>
            <person name="Zhong Y."/>
            <person name="Wu W."/>
            <person name="Sun C."/>
            <person name="Zou P."/>
            <person name="Liu Y."/>
            <person name="Dai S."/>
            <person name="Zhou R."/>
        </authorList>
    </citation>
    <scope>NUCLEOTIDE SEQUENCE [LARGE SCALE GENOMIC DNA]</scope>
</reference>
<gene>
    <name evidence="1" type="ORF">MLD38_015452</name>
</gene>
<keyword evidence="2" id="KW-1185">Reference proteome</keyword>
<dbReference type="Proteomes" id="UP001057402">
    <property type="component" value="Chromosome 4"/>
</dbReference>
<comment type="caution">
    <text evidence="1">The sequence shown here is derived from an EMBL/GenBank/DDBJ whole genome shotgun (WGS) entry which is preliminary data.</text>
</comment>